<feature type="compositionally biased region" description="Polar residues" evidence="4">
    <location>
        <begin position="44"/>
        <end position="55"/>
    </location>
</feature>
<dbReference type="Proteomes" id="UP000193144">
    <property type="component" value="Unassembled WGS sequence"/>
</dbReference>
<evidence type="ECO:0000256" key="3">
    <source>
        <dbReference type="ARBA" id="ARBA00022833"/>
    </source>
</evidence>
<dbReference type="PROSITE" id="PS01359">
    <property type="entry name" value="ZF_PHD_1"/>
    <property type="match status" value="1"/>
</dbReference>
<gene>
    <name evidence="5" type="ORF">BCR34DRAFT_605836</name>
</gene>
<evidence type="ECO:0000256" key="2">
    <source>
        <dbReference type="ARBA" id="ARBA00022771"/>
    </source>
</evidence>
<keyword evidence="6" id="KW-1185">Reference proteome</keyword>
<feature type="region of interest" description="Disordered" evidence="4">
    <location>
        <begin position="1"/>
        <end position="99"/>
    </location>
</feature>
<dbReference type="GO" id="GO:0008270">
    <property type="term" value="F:zinc ion binding"/>
    <property type="evidence" value="ECO:0007669"/>
    <property type="project" value="UniProtKB-KW"/>
</dbReference>
<dbReference type="InterPro" id="IPR013083">
    <property type="entry name" value="Znf_RING/FYVE/PHD"/>
</dbReference>
<keyword evidence="3" id="KW-0862">Zinc</keyword>
<protein>
    <recommendedName>
        <fullName evidence="7">PHD-type domain-containing protein</fullName>
    </recommendedName>
</protein>
<keyword evidence="1" id="KW-0479">Metal-binding</keyword>
<reference evidence="5 6" key="1">
    <citation type="submission" date="2016-07" db="EMBL/GenBank/DDBJ databases">
        <title>Pervasive Adenine N6-methylation of Active Genes in Fungi.</title>
        <authorList>
            <consortium name="DOE Joint Genome Institute"/>
            <person name="Mondo S.J."/>
            <person name="Dannebaum R.O."/>
            <person name="Kuo R.C."/>
            <person name="Labutti K."/>
            <person name="Haridas S."/>
            <person name="Kuo A."/>
            <person name="Salamov A."/>
            <person name="Ahrendt S.R."/>
            <person name="Lipzen A."/>
            <person name="Sullivan W."/>
            <person name="Andreopoulos W.B."/>
            <person name="Clum A."/>
            <person name="Lindquist E."/>
            <person name="Daum C."/>
            <person name="Ramamoorthy G.K."/>
            <person name="Gryganskyi A."/>
            <person name="Culley D."/>
            <person name="Magnuson J.K."/>
            <person name="James T.Y."/>
            <person name="O'Malley M.A."/>
            <person name="Stajich J.E."/>
            <person name="Spatafora J.W."/>
            <person name="Visel A."/>
            <person name="Grigoriev I.V."/>
        </authorList>
    </citation>
    <scope>NUCLEOTIDE SEQUENCE [LARGE SCALE GENOMIC DNA]</scope>
    <source>
        <strain evidence="5 6">CBS 115471</strain>
    </source>
</reference>
<dbReference type="OrthoDB" id="5417730at2759"/>
<feature type="compositionally biased region" description="Basic and acidic residues" evidence="4">
    <location>
        <begin position="20"/>
        <end position="31"/>
    </location>
</feature>
<evidence type="ECO:0000256" key="1">
    <source>
        <dbReference type="ARBA" id="ARBA00022723"/>
    </source>
</evidence>
<dbReference type="Gene3D" id="3.30.40.10">
    <property type="entry name" value="Zinc/RING finger domain, C3HC4 (zinc finger)"/>
    <property type="match status" value="1"/>
</dbReference>
<dbReference type="InterPro" id="IPR019786">
    <property type="entry name" value="Zinc_finger_PHD-type_CS"/>
</dbReference>
<dbReference type="SUPFAM" id="SSF57903">
    <property type="entry name" value="FYVE/PHD zinc finger"/>
    <property type="match status" value="1"/>
</dbReference>
<keyword evidence="2" id="KW-0863">Zinc-finger</keyword>
<accession>A0A1Y1YUI6</accession>
<dbReference type="InterPro" id="IPR011011">
    <property type="entry name" value="Znf_FYVE_PHD"/>
</dbReference>
<comment type="caution">
    <text evidence="5">The sequence shown here is derived from an EMBL/GenBank/DDBJ whole genome shotgun (WGS) entry which is preliminary data.</text>
</comment>
<name>A0A1Y1YUI6_9PLEO</name>
<dbReference type="AlphaFoldDB" id="A0A1Y1YUI6"/>
<evidence type="ECO:0000313" key="5">
    <source>
        <dbReference type="EMBL" id="ORY01661.1"/>
    </source>
</evidence>
<organism evidence="5 6">
    <name type="scientific">Clohesyomyces aquaticus</name>
    <dbReference type="NCBI Taxonomy" id="1231657"/>
    <lineage>
        <taxon>Eukaryota</taxon>
        <taxon>Fungi</taxon>
        <taxon>Dikarya</taxon>
        <taxon>Ascomycota</taxon>
        <taxon>Pezizomycotina</taxon>
        <taxon>Dothideomycetes</taxon>
        <taxon>Pleosporomycetidae</taxon>
        <taxon>Pleosporales</taxon>
        <taxon>Lindgomycetaceae</taxon>
        <taxon>Clohesyomyces</taxon>
    </lineage>
</organism>
<dbReference type="EMBL" id="MCFA01000167">
    <property type="protein sequence ID" value="ORY01661.1"/>
    <property type="molecule type" value="Genomic_DNA"/>
</dbReference>
<evidence type="ECO:0008006" key="7">
    <source>
        <dbReference type="Google" id="ProtNLM"/>
    </source>
</evidence>
<evidence type="ECO:0000256" key="4">
    <source>
        <dbReference type="SAM" id="MobiDB-lite"/>
    </source>
</evidence>
<proteinExistence type="predicted"/>
<sequence length="201" mass="21783">MDFSLPIHPKPEPEAIQTPRHPDTQTPRHPDTQTPRHPGGLGSAQYQTEGTSSGTAIDLTIEKDESADNAIDLTMDSGSESRPKVPPHVPHPRQSTTKLPGRLPPFLICSCRKPDDGTDLVRCADLSCPIGWFHKHCLTPQAKANITKSWEWKCLGCKAKAGEVEKDCLADIEKSIKEDALAELAVPAPNAGVKNPYGLGL</sequence>
<evidence type="ECO:0000313" key="6">
    <source>
        <dbReference type="Proteomes" id="UP000193144"/>
    </source>
</evidence>